<accession>A0A7X1FYP4</accession>
<proteinExistence type="predicted"/>
<reference evidence="1 2" key="1">
    <citation type="submission" date="2020-08" db="EMBL/GenBank/DDBJ databases">
        <title>The genome sequence of type strain Novosphingobium piscinae KCTC 42194.</title>
        <authorList>
            <person name="Liu Y."/>
        </authorList>
    </citation>
    <scope>NUCLEOTIDE SEQUENCE [LARGE SCALE GENOMIC DNA]</scope>
    <source>
        <strain evidence="1 2">KCTC 42194</strain>
    </source>
</reference>
<dbReference type="EMBL" id="JACLAX010000004">
    <property type="protein sequence ID" value="MBC2668777.1"/>
    <property type="molecule type" value="Genomic_DNA"/>
</dbReference>
<organism evidence="1 2">
    <name type="scientific">Novosphingobium piscinae</name>
    <dbReference type="NCBI Taxonomy" id="1507448"/>
    <lineage>
        <taxon>Bacteria</taxon>
        <taxon>Pseudomonadati</taxon>
        <taxon>Pseudomonadota</taxon>
        <taxon>Alphaproteobacteria</taxon>
        <taxon>Sphingomonadales</taxon>
        <taxon>Sphingomonadaceae</taxon>
        <taxon>Novosphingobium</taxon>
    </lineage>
</organism>
<dbReference type="Proteomes" id="UP000551327">
    <property type="component" value="Unassembled WGS sequence"/>
</dbReference>
<dbReference type="AlphaFoldDB" id="A0A7X1FYP4"/>
<protein>
    <submittedName>
        <fullName evidence="1">Uncharacterized protein</fullName>
    </submittedName>
</protein>
<evidence type="ECO:0000313" key="2">
    <source>
        <dbReference type="Proteomes" id="UP000551327"/>
    </source>
</evidence>
<sequence>MTDITDEDCQAAAEWTSANANLILDSQPHGWADFDGLLHQAFAKHRLAAEARGEARGAESERARVEGLAEALAKIMPIRVHNGQDYAEVYFADGQTHSTQAMTMNPQDWLDIAEALSRHADQGEGV</sequence>
<gene>
    <name evidence="1" type="ORF">H7F53_06460</name>
</gene>
<evidence type="ECO:0000313" key="1">
    <source>
        <dbReference type="EMBL" id="MBC2668777.1"/>
    </source>
</evidence>
<comment type="caution">
    <text evidence="1">The sequence shown here is derived from an EMBL/GenBank/DDBJ whole genome shotgun (WGS) entry which is preliminary data.</text>
</comment>
<dbReference type="RefSeq" id="WP_185678643.1">
    <property type="nucleotide sequence ID" value="NZ_JACLAX010000004.1"/>
</dbReference>
<keyword evidence="2" id="KW-1185">Reference proteome</keyword>
<name>A0A7X1FYP4_9SPHN</name>